<keyword evidence="1" id="KW-0269">Exonuclease</keyword>
<keyword evidence="1" id="KW-0378">Hydrolase</keyword>
<keyword evidence="2" id="KW-1185">Reference proteome</keyword>
<dbReference type="Gene3D" id="3.60.10.10">
    <property type="entry name" value="Endonuclease/exonuclease/phosphatase"/>
    <property type="match status" value="1"/>
</dbReference>
<dbReference type="InterPro" id="IPR036691">
    <property type="entry name" value="Endo/exonu/phosph_ase_sf"/>
</dbReference>
<keyword evidence="1" id="KW-0540">Nuclease</keyword>
<dbReference type="GO" id="GO:0005737">
    <property type="term" value="C:cytoplasm"/>
    <property type="evidence" value="ECO:0007669"/>
    <property type="project" value="TreeGrafter"/>
</dbReference>
<comment type="caution">
    <text evidence="1">The sequence shown here is derived from an EMBL/GenBank/DDBJ whole genome shotgun (WGS) entry which is preliminary data.</text>
</comment>
<dbReference type="PANTHER" id="PTHR16320">
    <property type="entry name" value="SPHINGOMYELINASE FAMILY MEMBER"/>
    <property type="match status" value="1"/>
</dbReference>
<reference evidence="1 2" key="1">
    <citation type="journal article" date="2018" name="New Phytol.">
        <title>Phylogenomics of Endogonaceae and evolution of mycorrhizas within Mucoromycota.</title>
        <authorList>
            <person name="Chang Y."/>
            <person name="Desiro A."/>
            <person name="Na H."/>
            <person name="Sandor L."/>
            <person name="Lipzen A."/>
            <person name="Clum A."/>
            <person name="Barry K."/>
            <person name="Grigoriev I.V."/>
            <person name="Martin F.M."/>
            <person name="Stajich J.E."/>
            <person name="Smith M.E."/>
            <person name="Bonito G."/>
            <person name="Spatafora J.W."/>
        </authorList>
    </citation>
    <scope>NUCLEOTIDE SEQUENCE [LARGE SCALE GENOMIC DNA]</scope>
    <source>
        <strain evidence="1 2">GMNB39</strain>
    </source>
</reference>
<dbReference type="Proteomes" id="UP000268093">
    <property type="component" value="Unassembled WGS sequence"/>
</dbReference>
<dbReference type="GO" id="GO:0004527">
    <property type="term" value="F:exonuclease activity"/>
    <property type="evidence" value="ECO:0007669"/>
    <property type="project" value="UniProtKB-KW"/>
</dbReference>
<dbReference type="InterPro" id="IPR038772">
    <property type="entry name" value="Sph/SMPD2-like"/>
</dbReference>
<protein>
    <submittedName>
        <fullName evidence="1">Endonuclease/exonuclease/phosphatase</fullName>
    </submittedName>
</protein>
<evidence type="ECO:0000313" key="1">
    <source>
        <dbReference type="EMBL" id="RUP49729.1"/>
    </source>
</evidence>
<dbReference type="OrthoDB" id="40902at2759"/>
<dbReference type="PANTHER" id="PTHR16320:SF1">
    <property type="entry name" value="SPHINGOMYELINASE DDB_G0288017"/>
    <property type="match status" value="1"/>
</dbReference>
<organism evidence="1 2">
    <name type="scientific">Jimgerdemannia flammicorona</name>
    <dbReference type="NCBI Taxonomy" id="994334"/>
    <lineage>
        <taxon>Eukaryota</taxon>
        <taxon>Fungi</taxon>
        <taxon>Fungi incertae sedis</taxon>
        <taxon>Mucoromycota</taxon>
        <taxon>Mucoromycotina</taxon>
        <taxon>Endogonomycetes</taxon>
        <taxon>Endogonales</taxon>
        <taxon>Endogonaceae</taxon>
        <taxon>Jimgerdemannia</taxon>
    </lineage>
</organism>
<dbReference type="AlphaFoldDB" id="A0A433DFZ1"/>
<sequence>MTATTSTIYPDMTTTTSARFLTLNIFIRPPFIKNNLSDYKDSRLKYFIRYVLPRYDVVALQEAFAFGSIRKDILICKARKMGFNYHIESMRKNICDWSIDGGLLILSKFKIVDSAKLEYERGVHSDWFAAKGALHARLELNPSTHLDLFTTHTQASYGPPPPTLTDSATKVRFRQFSKLHDFIAFRANLPTGASSPVIPILLAGDLNVDASQHVPPPTQPSSGASEEYEAMMKVLRGDSIEDLPASERRIPLLVDSVREQLGYHPVTYGDVQLGPDGVIEPAETVLTAKMDQGTVQSLDRLLFCEAAEVEGEAEGERKQQGLAEGEVRQERYRIRIAKTAVEKFLVKDEKDVTDILPFTQVSDHYGISAVIELSFV</sequence>
<dbReference type="GO" id="GO:0005576">
    <property type="term" value="C:extracellular region"/>
    <property type="evidence" value="ECO:0007669"/>
    <property type="project" value="InterPro"/>
</dbReference>
<dbReference type="GO" id="GO:0004767">
    <property type="term" value="F:sphingomyelin phosphodiesterase activity"/>
    <property type="evidence" value="ECO:0007669"/>
    <property type="project" value="UniProtKB-EC"/>
</dbReference>
<accession>A0A433DFZ1</accession>
<name>A0A433DFZ1_9FUNG</name>
<dbReference type="CDD" id="cd09078">
    <property type="entry name" value="nSMase"/>
    <property type="match status" value="1"/>
</dbReference>
<gene>
    <name evidence="1" type="ORF">BC936DRAFT_141676</name>
</gene>
<proteinExistence type="predicted"/>
<dbReference type="GO" id="GO:0004519">
    <property type="term" value="F:endonuclease activity"/>
    <property type="evidence" value="ECO:0007669"/>
    <property type="project" value="UniProtKB-KW"/>
</dbReference>
<dbReference type="SUPFAM" id="SSF56219">
    <property type="entry name" value="DNase I-like"/>
    <property type="match status" value="1"/>
</dbReference>
<dbReference type="EMBL" id="RBNI01002028">
    <property type="protein sequence ID" value="RUP49729.1"/>
    <property type="molecule type" value="Genomic_DNA"/>
</dbReference>
<evidence type="ECO:0000313" key="2">
    <source>
        <dbReference type="Proteomes" id="UP000268093"/>
    </source>
</evidence>
<dbReference type="InterPro" id="IPR017766">
    <property type="entry name" value="Sphingomyelinase/PLipase_C"/>
</dbReference>
<keyword evidence="1" id="KW-0255">Endonuclease</keyword>